<dbReference type="GO" id="GO:0016567">
    <property type="term" value="P:protein ubiquitination"/>
    <property type="evidence" value="ECO:0007669"/>
    <property type="project" value="TreeGrafter"/>
</dbReference>
<reference evidence="16" key="1">
    <citation type="journal article" date="2008" name="Insect Biochem. Mol. Biol.">
        <title>The genome of a lepidopteran model insect, the silkworm Bombyx mori.</title>
        <authorList>
            <consortium name="International Silkworm Genome Consortium"/>
        </authorList>
    </citation>
    <scope>NUCLEOTIDE SEQUENCE [LARGE SCALE GENOMIC DNA]</scope>
    <source>
        <strain evidence="16">p50T</strain>
    </source>
</reference>
<evidence type="ECO:0000259" key="14">
    <source>
        <dbReference type="PROSITE" id="PS50089"/>
    </source>
</evidence>
<dbReference type="PANTHER" id="PTHR15710:SF160">
    <property type="entry name" value="E3 UBIQUITIN-PROTEIN LIGASE RNF181"/>
    <property type="match status" value="1"/>
</dbReference>
<keyword evidence="8" id="KW-0862">Zinc</keyword>
<evidence type="ECO:0000256" key="10">
    <source>
        <dbReference type="ARBA" id="ARBA00039317"/>
    </source>
</evidence>
<dbReference type="CDD" id="cd16669">
    <property type="entry name" value="RING-H2_RNF181"/>
    <property type="match status" value="1"/>
</dbReference>
<keyword evidence="7" id="KW-0833">Ubl conjugation pathway</keyword>
<evidence type="ECO:0000256" key="2">
    <source>
        <dbReference type="ARBA" id="ARBA00004906"/>
    </source>
</evidence>
<evidence type="ECO:0000313" key="15">
    <source>
        <dbReference type="EnsemblMetazoa" id="XP_004930593.1"/>
    </source>
</evidence>
<dbReference type="PROSITE" id="PS50089">
    <property type="entry name" value="ZF_RING_2"/>
    <property type="match status" value="1"/>
</dbReference>
<dbReference type="Gene3D" id="3.30.40.10">
    <property type="entry name" value="Zinc/RING finger domain, C3HC4 (zinc finger)"/>
    <property type="match status" value="1"/>
</dbReference>
<feature type="domain" description="RING-type" evidence="14">
    <location>
        <begin position="69"/>
        <end position="110"/>
    </location>
</feature>
<comment type="function">
    <text evidence="12">E3 ubiquitin-protein ligase which accepts ubiquitin from an E2 ubiquitin-conjugating enzyme in the form of a thioester and then directly transfers the ubiquitin to targeted substrates. Catalyzes monoubiquitination of 26S proteasome subunit PSMC2/RPT1.</text>
</comment>
<dbReference type="AlphaFoldDB" id="A0A8R2AL28"/>
<comment type="similarity">
    <text evidence="9">Belongs to the RNF181 family.</text>
</comment>
<evidence type="ECO:0000313" key="16">
    <source>
        <dbReference type="Proteomes" id="UP000005204"/>
    </source>
</evidence>
<evidence type="ECO:0000256" key="9">
    <source>
        <dbReference type="ARBA" id="ARBA00038197"/>
    </source>
</evidence>
<dbReference type="InterPro" id="IPR001841">
    <property type="entry name" value="Znf_RING"/>
</dbReference>
<evidence type="ECO:0000256" key="5">
    <source>
        <dbReference type="ARBA" id="ARBA00022723"/>
    </source>
</evidence>
<comment type="pathway">
    <text evidence="2">Protein modification; protein ubiquitination.</text>
</comment>
<dbReference type="SMART" id="SM00184">
    <property type="entry name" value="RING"/>
    <property type="match status" value="1"/>
</dbReference>
<keyword evidence="5" id="KW-0479">Metal-binding</keyword>
<evidence type="ECO:0000256" key="8">
    <source>
        <dbReference type="ARBA" id="ARBA00022833"/>
    </source>
</evidence>
<evidence type="ECO:0000256" key="6">
    <source>
        <dbReference type="ARBA" id="ARBA00022771"/>
    </source>
</evidence>
<accession>A0A8R2AL28</accession>
<evidence type="ECO:0000256" key="12">
    <source>
        <dbReference type="ARBA" id="ARBA00045940"/>
    </source>
</evidence>
<keyword evidence="4" id="KW-0808">Transferase</keyword>
<protein>
    <recommendedName>
        <fullName evidence="10">E3 ubiquitin-protein ligase RNF181</fullName>
        <ecNumber evidence="3">2.3.2.27</ecNumber>
    </recommendedName>
    <alternativeName>
        <fullName evidence="11">RING finger protein 181</fullName>
    </alternativeName>
</protein>
<sequence>MAGYFEEMGWRELGDGEQPNHLLHFARFLIDSGLDRTGAAEWPSLPPPASKEAVQKLQDVVIENQKKGCPICLKNLEAGEKVKKMPCNHIFHPRCILTWLDKTNSCPFCRHEMPTDDENYEAYKKAKKRAEQSQNDLDALHNSMFS</sequence>
<dbReference type="InterPro" id="IPR013083">
    <property type="entry name" value="Znf_RING/FYVE/PHD"/>
</dbReference>
<proteinExistence type="inferred from homology"/>
<dbReference type="PANTHER" id="PTHR15710">
    <property type="entry name" value="E3 UBIQUITIN-PROTEIN LIGASE PRAJA"/>
    <property type="match status" value="1"/>
</dbReference>
<reference evidence="15" key="2">
    <citation type="submission" date="2022-06" db="UniProtKB">
        <authorList>
            <consortium name="EnsemblMetazoa"/>
        </authorList>
    </citation>
    <scope>IDENTIFICATION</scope>
    <source>
        <strain evidence="15">p50T (Dazao)</strain>
    </source>
</reference>
<evidence type="ECO:0000256" key="7">
    <source>
        <dbReference type="ARBA" id="ARBA00022786"/>
    </source>
</evidence>
<dbReference type="GO" id="GO:0005737">
    <property type="term" value="C:cytoplasm"/>
    <property type="evidence" value="ECO:0007669"/>
    <property type="project" value="TreeGrafter"/>
</dbReference>
<dbReference type="SMR" id="A0A8R2AL28"/>
<dbReference type="EC" id="2.3.2.27" evidence="3"/>
<dbReference type="SUPFAM" id="SSF57850">
    <property type="entry name" value="RING/U-box"/>
    <property type="match status" value="1"/>
</dbReference>
<dbReference type="Proteomes" id="UP000005204">
    <property type="component" value="Unassembled WGS sequence"/>
</dbReference>
<evidence type="ECO:0000256" key="13">
    <source>
        <dbReference type="PROSITE-ProRule" id="PRU00175"/>
    </source>
</evidence>
<keyword evidence="16" id="KW-1185">Reference proteome</keyword>
<evidence type="ECO:0000256" key="1">
    <source>
        <dbReference type="ARBA" id="ARBA00000900"/>
    </source>
</evidence>
<evidence type="ECO:0000256" key="11">
    <source>
        <dbReference type="ARBA" id="ARBA00041674"/>
    </source>
</evidence>
<dbReference type="Pfam" id="PF13639">
    <property type="entry name" value="zf-RING_2"/>
    <property type="match status" value="1"/>
</dbReference>
<dbReference type="GO" id="GO:0008270">
    <property type="term" value="F:zinc ion binding"/>
    <property type="evidence" value="ECO:0007669"/>
    <property type="project" value="UniProtKB-KW"/>
</dbReference>
<keyword evidence="6 13" id="KW-0863">Zinc-finger</keyword>
<dbReference type="KEGG" id="bmor:101743467"/>
<evidence type="ECO:0000256" key="3">
    <source>
        <dbReference type="ARBA" id="ARBA00012483"/>
    </source>
</evidence>
<dbReference type="OrthoDB" id="21204at2759"/>
<organism evidence="15 16">
    <name type="scientific">Bombyx mori</name>
    <name type="common">Silk moth</name>
    <dbReference type="NCBI Taxonomy" id="7091"/>
    <lineage>
        <taxon>Eukaryota</taxon>
        <taxon>Metazoa</taxon>
        <taxon>Ecdysozoa</taxon>
        <taxon>Arthropoda</taxon>
        <taxon>Hexapoda</taxon>
        <taxon>Insecta</taxon>
        <taxon>Pterygota</taxon>
        <taxon>Neoptera</taxon>
        <taxon>Endopterygota</taxon>
        <taxon>Lepidoptera</taxon>
        <taxon>Glossata</taxon>
        <taxon>Ditrysia</taxon>
        <taxon>Bombycoidea</taxon>
        <taxon>Bombycidae</taxon>
        <taxon>Bombycinae</taxon>
        <taxon>Bombyx</taxon>
    </lineage>
</organism>
<dbReference type="GO" id="GO:0061630">
    <property type="term" value="F:ubiquitin protein ligase activity"/>
    <property type="evidence" value="ECO:0007669"/>
    <property type="project" value="UniProtKB-EC"/>
</dbReference>
<name>A0A8R2AL28_BOMMO</name>
<dbReference type="EnsemblMetazoa" id="XM_004930536.4">
    <property type="protein sequence ID" value="XP_004930593.1"/>
    <property type="gene ID" value="LOC101743467"/>
</dbReference>
<dbReference type="FunFam" id="3.30.40.10:FF:000127">
    <property type="entry name" value="E3 ubiquitin-protein ligase RNF181"/>
    <property type="match status" value="1"/>
</dbReference>
<gene>
    <name evidence="15" type="primary">101743467</name>
</gene>
<evidence type="ECO:0000256" key="4">
    <source>
        <dbReference type="ARBA" id="ARBA00022679"/>
    </source>
</evidence>
<comment type="catalytic activity">
    <reaction evidence="1">
        <text>S-ubiquitinyl-[E2 ubiquitin-conjugating enzyme]-L-cysteine + [acceptor protein]-L-lysine = [E2 ubiquitin-conjugating enzyme]-L-cysteine + N(6)-ubiquitinyl-[acceptor protein]-L-lysine.</text>
        <dbReference type="EC" id="2.3.2.27"/>
    </reaction>
</comment>
<dbReference type="OMA" id="PLCCHEL"/>